<dbReference type="InterPro" id="IPR032774">
    <property type="entry name" value="WG_beta_rep"/>
</dbReference>
<dbReference type="Proteomes" id="UP000000653">
    <property type="component" value="Chromosome"/>
</dbReference>
<proteinExistence type="predicted"/>
<name>A0A0H2ZF28_PSEAB</name>
<evidence type="ECO:0000256" key="1">
    <source>
        <dbReference type="SAM" id="MobiDB-lite"/>
    </source>
</evidence>
<dbReference type="EMBL" id="CP000438">
    <property type="protein sequence ID" value="ABJ12949.1"/>
    <property type="molecule type" value="Genomic_DNA"/>
</dbReference>
<dbReference type="AlphaFoldDB" id="A0A0H2ZF28"/>
<dbReference type="HOGENOM" id="CLU_479702_0_0_6"/>
<protein>
    <recommendedName>
        <fullName evidence="4">WG repeat-containing protein</fullName>
    </recommendedName>
</protein>
<dbReference type="KEGG" id="pau:PA14_16330"/>
<evidence type="ECO:0000313" key="2">
    <source>
        <dbReference type="EMBL" id="ABJ12949.1"/>
    </source>
</evidence>
<organism evidence="2 3">
    <name type="scientific">Pseudomonas aeruginosa (strain UCBPP-PA14)</name>
    <dbReference type="NCBI Taxonomy" id="208963"/>
    <lineage>
        <taxon>Bacteria</taxon>
        <taxon>Pseudomonadati</taxon>
        <taxon>Pseudomonadota</taxon>
        <taxon>Gammaproteobacteria</taxon>
        <taxon>Pseudomonadales</taxon>
        <taxon>Pseudomonadaceae</taxon>
        <taxon>Pseudomonas</taxon>
    </lineage>
</organism>
<gene>
    <name evidence="2" type="ordered locus">PA14_16330</name>
</gene>
<dbReference type="PANTHER" id="PTHR37841">
    <property type="entry name" value="GLR2918 PROTEIN"/>
    <property type="match status" value="1"/>
</dbReference>
<evidence type="ECO:0000313" key="3">
    <source>
        <dbReference type="Proteomes" id="UP000000653"/>
    </source>
</evidence>
<feature type="compositionally biased region" description="Acidic residues" evidence="1">
    <location>
        <begin position="542"/>
        <end position="568"/>
    </location>
</feature>
<evidence type="ECO:0008006" key="4">
    <source>
        <dbReference type="Google" id="ProtNLM"/>
    </source>
</evidence>
<dbReference type="RefSeq" id="WP_003137954.1">
    <property type="nucleotide sequence ID" value="NC_008463.1"/>
</dbReference>
<reference evidence="2 3" key="1">
    <citation type="journal article" date="2006" name="Genome Biol.">
        <title>Genomic analysis reveals that Pseudomonas aeruginosa virulence is combinatorial.</title>
        <authorList>
            <person name="Lee D.G."/>
            <person name="Urbach J.M."/>
            <person name="Wu G."/>
            <person name="Liberati N.T."/>
            <person name="Feinbaum R.L."/>
            <person name="Miyata S."/>
            <person name="Diggins L.T."/>
            <person name="He J."/>
            <person name="Saucier M."/>
            <person name="Deziel E."/>
            <person name="Friedman L."/>
            <person name="Li L."/>
            <person name="Grills G."/>
            <person name="Montgomery K."/>
            <person name="Kucherlapati R."/>
            <person name="Rahme L.G."/>
            <person name="Ausubel F.M."/>
        </authorList>
    </citation>
    <scope>NUCLEOTIDE SEQUENCE [LARGE SCALE GENOMIC DNA]</scope>
    <source>
        <strain evidence="2 3">UCBPP-PA14</strain>
    </source>
</reference>
<dbReference type="PROSITE" id="PS51257">
    <property type="entry name" value="PROKAR_LIPOPROTEIN"/>
    <property type="match status" value="1"/>
</dbReference>
<sequence>MQRLSRIGRNTLAVSVSTLLLSACNQGDDAPKPAAVAPQPAAPSMAALSIPLCLNGQCAVIDQDAKLLVPFDNDYDNIVASAYQGTLMAAREERWNLIQAKDGKVLRDDIGEALSLLTPDLYGFVRDGKYGVVDGQGKEVQAPRFDDIYPNSANEFIIYEIDGKRGILDAKGKQLTEALYDTTLVNGSVAEHGGLISAERGEEKWIINLATGEQKAVAYESLGDLHDGVMSASVIGKGSQLVDAKGDVVGDGKSYDYLGTPANGLVAFREKYDSPCGYLDYQGKVVIAAQFAGCGAFGKQGGLAQQRMEDGSSGKYGLIDRSGAWKVQPQYDSADSAGLTALGYTVDVPGLAAVGVSTGLFSADFGIFNLDEGSEWVKPGYAQIGALGNDLFVVAKKGGPQKTVSFMGSESQVPVVGLMDRSGKMLLEPGELISIQSAYDGRFLEALDGMDNAAHTVLLDRQGRTLVPALWQKLEVNPQQGYILGYEVSGTGDEATETLRALYDLNGKPRFTVATTDCGAEQLLDGNGKAIWPQDPTPYCQSDDEQGDEGEPEQEPAPAEESEETSES</sequence>
<dbReference type="PANTHER" id="PTHR37841:SF1">
    <property type="entry name" value="DUF3298 DOMAIN-CONTAINING PROTEIN"/>
    <property type="match status" value="1"/>
</dbReference>
<accession>A0A0H2ZF28</accession>
<dbReference type="BioCyc" id="PAER208963:G1G74-1345-MONOMER"/>
<feature type="region of interest" description="Disordered" evidence="1">
    <location>
        <begin position="526"/>
        <end position="568"/>
    </location>
</feature>
<dbReference type="Pfam" id="PF14903">
    <property type="entry name" value="WG_beta_rep"/>
    <property type="match status" value="3"/>
</dbReference>